<dbReference type="EMBL" id="NBBJ01000001">
    <property type="protein sequence ID" value="OWK32298.1"/>
    <property type="molecule type" value="Genomic_DNA"/>
</dbReference>
<proteinExistence type="predicted"/>
<evidence type="ECO:0000313" key="1">
    <source>
        <dbReference type="EMBL" id="OWK32298.1"/>
    </source>
</evidence>
<dbReference type="AlphaFoldDB" id="A0A245ZRB9"/>
<name>A0A245ZRB9_9SPHN</name>
<dbReference type="Proteomes" id="UP000197783">
    <property type="component" value="Unassembled WGS sequence"/>
</dbReference>
<sequence length="144" mass="15434">MTMFNIAALAVTATAPLHLKSAQGELLYADAEKKLPIIIHVHGPGSDAFAAVESRQSNRAVKRMQDNDGKVTLPPYEQRLKEAAEDLAAITAGFENFNYEPAGGVSGEALYRAVYADQKLGFITKQVTKFVADWGNFSGGSATS</sequence>
<dbReference type="RefSeq" id="WP_088331821.1">
    <property type="nucleotide sequence ID" value="NZ_NBBJ01000001.1"/>
</dbReference>
<evidence type="ECO:0000313" key="2">
    <source>
        <dbReference type="Proteomes" id="UP000197783"/>
    </source>
</evidence>
<comment type="caution">
    <text evidence="1">The sequence shown here is derived from an EMBL/GenBank/DDBJ whole genome shotgun (WGS) entry which is preliminary data.</text>
</comment>
<protein>
    <submittedName>
        <fullName evidence="1">Uncharacterized protein</fullName>
    </submittedName>
</protein>
<keyword evidence="2" id="KW-1185">Reference proteome</keyword>
<accession>A0A245ZRB9</accession>
<reference evidence="1 2" key="1">
    <citation type="submission" date="2017-03" db="EMBL/GenBank/DDBJ databases">
        <title>Genome sequence of Sphingomonas mucosissima DSM 17494.</title>
        <authorList>
            <person name="Poehlein A."/>
            <person name="Wuebbeler J.H."/>
            <person name="Steinbuechel A."/>
            <person name="Daniel R."/>
        </authorList>
    </citation>
    <scope>NUCLEOTIDE SEQUENCE [LARGE SCALE GENOMIC DNA]</scope>
    <source>
        <strain evidence="1 2">DSM 17494</strain>
    </source>
</reference>
<dbReference type="OrthoDB" id="7566213at2"/>
<gene>
    <name evidence="1" type="ORF">SPMU_06200</name>
</gene>
<organism evidence="1 2">
    <name type="scientific">Sphingomonas mucosissima</name>
    <dbReference type="NCBI Taxonomy" id="370959"/>
    <lineage>
        <taxon>Bacteria</taxon>
        <taxon>Pseudomonadati</taxon>
        <taxon>Pseudomonadota</taxon>
        <taxon>Alphaproteobacteria</taxon>
        <taxon>Sphingomonadales</taxon>
        <taxon>Sphingomonadaceae</taxon>
        <taxon>Sphingomonas</taxon>
    </lineage>
</organism>